<name>A0A1N7LDE6_9RHOB</name>
<accession>A0A1N7LDE6</accession>
<sequence length="419" mass="47613">MKILDRLVTASFLPLASIIVTAQSERKRYATRSLKPRILCEKAYDGRNVLLLALYEKGSLRPDVQRLLQAAQAEGFYVLAVNTMRLADPSAVEGLIDCYIERPNFGRDFASYRDGFLHLFARGWAETCPNVLMLNDSVFFTRERLPKFLRDMVSSGKEVLGSTENYDEEHHLGSFCITMANPILRNPKFQQYWKDYRLSDRRPTVIKRGEMRLSKTLKACVSSPDQFTSLYSGERYISALRANPELVDFSIANVRASDINPWPRASLKNVIEKFRTRYLVNRSDQVHGSKQNTIMTSGEPHEDYIRSVEDLAKYLSDIGNTDALRAEDIAVMVADEFGDGFLTGSHIHQNPTILLKMGLPIIKNDGVYRGLLNVEDLLRLSDLMDADESEEMRKLLLSRPYGGHHLVGWQLAAFHLGLL</sequence>
<evidence type="ECO:0000313" key="2">
    <source>
        <dbReference type="Proteomes" id="UP000186221"/>
    </source>
</evidence>
<dbReference type="RefSeq" id="WP_108188618.1">
    <property type="nucleotide sequence ID" value="NZ_FTOG01000004.1"/>
</dbReference>
<dbReference type="Proteomes" id="UP000186221">
    <property type="component" value="Unassembled WGS sequence"/>
</dbReference>
<reference evidence="2" key="1">
    <citation type="submission" date="2017-01" db="EMBL/GenBank/DDBJ databases">
        <authorList>
            <person name="Varghese N."/>
            <person name="Submissions S."/>
        </authorList>
    </citation>
    <scope>NUCLEOTIDE SEQUENCE [LARGE SCALE GENOMIC DNA]</scope>
    <source>
        <strain evidence="2">DSM 19945</strain>
    </source>
</reference>
<evidence type="ECO:0000313" key="1">
    <source>
        <dbReference type="EMBL" id="SIS71872.1"/>
    </source>
</evidence>
<gene>
    <name evidence="1" type="ORF">SAMN05421580_10419</name>
</gene>
<dbReference type="STRING" id="453582.SAMN05421580_10419"/>
<dbReference type="Pfam" id="PF05045">
    <property type="entry name" value="RgpF"/>
    <property type="match status" value="1"/>
</dbReference>
<dbReference type="EMBL" id="FTOG01000004">
    <property type="protein sequence ID" value="SIS71872.1"/>
    <property type="molecule type" value="Genomic_DNA"/>
</dbReference>
<protein>
    <recommendedName>
        <fullName evidence="3">Rhamnan synthesis protein F</fullName>
    </recommendedName>
</protein>
<dbReference type="InterPro" id="IPR007739">
    <property type="entry name" value="RgpF"/>
</dbReference>
<organism evidence="1 2">
    <name type="scientific">Rhodobacter aestuarii</name>
    <dbReference type="NCBI Taxonomy" id="453582"/>
    <lineage>
        <taxon>Bacteria</taxon>
        <taxon>Pseudomonadati</taxon>
        <taxon>Pseudomonadota</taxon>
        <taxon>Alphaproteobacteria</taxon>
        <taxon>Rhodobacterales</taxon>
        <taxon>Rhodobacter group</taxon>
        <taxon>Rhodobacter</taxon>
    </lineage>
</organism>
<keyword evidence="2" id="KW-1185">Reference proteome</keyword>
<dbReference type="OrthoDB" id="8849801at2"/>
<proteinExistence type="predicted"/>
<evidence type="ECO:0008006" key="3">
    <source>
        <dbReference type="Google" id="ProtNLM"/>
    </source>
</evidence>
<dbReference type="AlphaFoldDB" id="A0A1N7LDE6"/>